<evidence type="ECO:0000313" key="1">
    <source>
        <dbReference type="Proteomes" id="UP001515500"/>
    </source>
</evidence>
<proteinExistence type="predicted"/>
<dbReference type="PANTHER" id="PTHR11697">
    <property type="entry name" value="GENERAL TRANSCRIPTION FACTOR 2-RELATED ZINC FINGER PROTEIN"/>
    <property type="match status" value="1"/>
</dbReference>
<reference evidence="2" key="1">
    <citation type="submission" date="2025-08" db="UniProtKB">
        <authorList>
            <consortium name="RefSeq"/>
        </authorList>
    </citation>
    <scope>IDENTIFICATION</scope>
</reference>
<dbReference type="Proteomes" id="UP001515500">
    <property type="component" value="Chromosome 12"/>
</dbReference>
<dbReference type="RefSeq" id="XP_039135701.1">
    <property type="nucleotide sequence ID" value="XM_039279767.1"/>
</dbReference>
<evidence type="ECO:0000313" key="2">
    <source>
        <dbReference type="RefSeq" id="XP_039135701.1"/>
    </source>
</evidence>
<gene>
    <name evidence="2" type="primary">LOC120273118</name>
</gene>
<organism evidence="1 2">
    <name type="scientific">Dioscorea cayennensis subsp. rotundata</name>
    <name type="common">White Guinea yam</name>
    <name type="synonym">Dioscorea rotundata</name>
    <dbReference type="NCBI Taxonomy" id="55577"/>
    <lineage>
        <taxon>Eukaryota</taxon>
        <taxon>Viridiplantae</taxon>
        <taxon>Streptophyta</taxon>
        <taxon>Embryophyta</taxon>
        <taxon>Tracheophyta</taxon>
        <taxon>Spermatophyta</taxon>
        <taxon>Magnoliopsida</taxon>
        <taxon>Liliopsida</taxon>
        <taxon>Dioscoreales</taxon>
        <taxon>Dioscoreaceae</taxon>
        <taxon>Dioscorea</taxon>
    </lineage>
</organism>
<dbReference type="AlphaFoldDB" id="A0AB40C7D6"/>
<name>A0AB40C7D6_DIOCR</name>
<protein>
    <submittedName>
        <fullName evidence="2">Uncharacterized protein LOC120273118</fullName>
    </submittedName>
</protein>
<accession>A0AB40C7D6</accession>
<keyword evidence="1" id="KW-1185">Reference proteome</keyword>
<dbReference type="InterPro" id="IPR055298">
    <property type="entry name" value="AtLOH3-like"/>
</dbReference>
<sequence length="164" mass="18792">MDVVGNIHDGGTSPDQQGVGLGLIDRMERLEFVFILFFMKKVLGITNVLSQALQEKNQNIVNALDMVESVKCKLQSLRDDGWDELLANVSEFCVKSDIEMPNNMKDTMLVRGRPRHEKQTTTYLHYYRVDAFYSVLDMIMQYMNSHFSESTIELLSCISCLDPK</sequence>
<dbReference type="PANTHER" id="PTHR11697:SF230">
    <property type="entry name" value="ZINC FINGER, MYM DOMAIN CONTAINING 1"/>
    <property type="match status" value="1"/>
</dbReference>
<dbReference type="GeneID" id="120273118"/>